<dbReference type="HOGENOM" id="CLU_039833_0_0_5"/>
<name>A9DAS8_HOEPD</name>
<dbReference type="SUPFAM" id="SSF55073">
    <property type="entry name" value="Nucleotide cyclase"/>
    <property type="match status" value="1"/>
</dbReference>
<dbReference type="PANTHER" id="PTHR43081">
    <property type="entry name" value="ADENYLATE CYCLASE, TERMINAL-DIFFERENTIATION SPECIFIC-RELATED"/>
    <property type="match status" value="1"/>
</dbReference>
<proteinExistence type="predicted"/>
<dbReference type="PANTHER" id="PTHR43081:SF11">
    <property type="entry name" value="BLR2264 PROTEIN"/>
    <property type="match status" value="1"/>
</dbReference>
<dbReference type="InterPro" id="IPR001054">
    <property type="entry name" value="A/G_cyclase"/>
</dbReference>
<dbReference type="Proteomes" id="UP000004291">
    <property type="component" value="Chromosome"/>
</dbReference>
<protein>
    <submittedName>
        <fullName evidence="2">Adenylate cyclase, family 3 (Some protein containing HAMP domain)</fullName>
        <ecNumber evidence="2">4.6.1.1</ecNumber>
    </submittedName>
</protein>
<dbReference type="OrthoDB" id="4565346at2"/>
<evidence type="ECO:0000313" key="3">
    <source>
        <dbReference type="Proteomes" id="UP000004291"/>
    </source>
</evidence>
<dbReference type="InterPro" id="IPR050697">
    <property type="entry name" value="Adenylyl/Guanylyl_Cyclase_3/4"/>
</dbReference>
<dbReference type="EC" id="4.6.1.1" evidence="2"/>
<feature type="domain" description="Guanylate cyclase" evidence="1">
    <location>
        <begin position="208"/>
        <end position="343"/>
    </location>
</feature>
<dbReference type="AlphaFoldDB" id="A9DAS8"/>
<dbReference type="GO" id="GO:0004016">
    <property type="term" value="F:adenylate cyclase activity"/>
    <property type="evidence" value="ECO:0007669"/>
    <property type="project" value="UniProtKB-EC"/>
</dbReference>
<comment type="caution">
    <text evidence="2">The sequence shown here is derived from an EMBL/GenBank/DDBJ whole genome shotgun (WGS) entry which is preliminary data.</text>
</comment>
<dbReference type="PROSITE" id="PS50125">
    <property type="entry name" value="GUANYLATE_CYCLASE_2"/>
    <property type="match status" value="1"/>
</dbReference>
<dbReference type="GO" id="GO:0035556">
    <property type="term" value="P:intracellular signal transduction"/>
    <property type="evidence" value="ECO:0007669"/>
    <property type="project" value="InterPro"/>
</dbReference>
<accession>A9DAS8</accession>
<dbReference type="Pfam" id="PF00211">
    <property type="entry name" value="Guanylate_cyc"/>
    <property type="match status" value="1"/>
</dbReference>
<dbReference type="STRING" id="411684.HPDFL43_03781"/>
<sequence length="444" mass="48731">MDRVVAWMRQAALQGDNLGTIVTGTCERLAAAGLPLARAHLSFSMLHPLYDASSFTWNRGAEIRMQEFLTVPDGATPDAFVKSPYFYLLNNNLAHLRRRLGETGYNEFPVFKDLEELGITDYLAFVQSFDEPNRGMMGSWATDAKGGFNEEMIKVLMRIQGNLAMAARIAVLGQLAENMLTTYIGGDAGKRVLSGQIRRGDGETVRAVLVMGDMRQSTELAEGSSRQTFIDTLNDFFDAVALPFNRNGGEILNFIGDGFLAVYPCDRHRVPSEMAAKAAMAAVRQANARMSALNAGRKHLGLEPIGFGLGLHVGNVMYGNVGLKNRLAFSAFGASVNEVQRLEGLTKKLENPVVASEEFVKYCGGDWVSRGEEQLRGIDHKVSVYVPGASNIELKETEAFVDSARKPRSDAEEVMDLIQSSKLAQKDGVWTRTSSNRLIKSSTR</sequence>
<dbReference type="Gene3D" id="3.30.70.1230">
    <property type="entry name" value="Nucleotide cyclase"/>
    <property type="match status" value="1"/>
</dbReference>
<gene>
    <name evidence="2" type="ORF">HPDFL43_03781</name>
</gene>
<dbReference type="CDD" id="cd07302">
    <property type="entry name" value="CHD"/>
    <property type="match status" value="1"/>
</dbReference>
<reference evidence="2 3" key="2">
    <citation type="submission" date="2012-06" db="EMBL/GenBank/DDBJ databases">
        <authorList>
            <person name="Fiebig A."/>
        </authorList>
    </citation>
    <scope>NUCLEOTIDE SEQUENCE [LARGE SCALE GENOMIC DNA]</scope>
    <source>
        <strain evidence="2 3">DFL-43</strain>
    </source>
</reference>
<organism evidence="2 3">
    <name type="scientific">Hoeflea phototrophica (strain DSM 17068 / NCIMB 14078 / DFL-43)</name>
    <dbReference type="NCBI Taxonomy" id="411684"/>
    <lineage>
        <taxon>Bacteria</taxon>
        <taxon>Pseudomonadati</taxon>
        <taxon>Pseudomonadota</taxon>
        <taxon>Alphaproteobacteria</taxon>
        <taxon>Hyphomicrobiales</taxon>
        <taxon>Rhizobiaceae</taxon>
        <taxon>Hoeflea</taxon>
    </lineage>
</organism>
<reference evidence="2 3" key="1">
    <citation type="submission" date="2007-10" db="EMBL/GenBank/DDBJ databases">
        <authorList>
            <person name="Wagner-Dobler I."/>
            <person name="Ferriera S."/>
            <person name="Johnson J."/>
            <person name="Kravitz S."/>
            <person name="Beeson K."/>
            <person name="Sutton G."/>
            <person name="Rogers Y.-H."/>
            <person name="Friedman R."/>
            <person name="Frazier M."/>
            <person name="Venter J.C."/>
        </authorList>
    </citation>
    <scope>NUCLEOTIDE SEQUENCE [LARGE SCALE GENOMIC DNA]</scope>
    <source>
        <strain evidence="2 3">DFL-43</strain>
    </source>
</reference>
<evidence type="ECO:0000313" key="2">
    <source>
        <dbReference type="EMBL" id="EDQ32633.2"/>
    </source>
</evidence>
<dbReference type="InterPro" id="IPR029787">
    <property type="entry name" value="Nucleotide_cyclase"/>
</dbReference>
<dbReference type="EMBL" id="ABIA03000002">
    <property type="protein sequence ID" value="EDQ32633.2"/>
    <property type="molecule type" value="Genomic_DNA"/>
</dbReference>
<evidence type="ECO:0000259" key="1">
    <source>
        <dbReference type="PROSITE" id="PS50125"/>
    </source>
</evidence>
<dbReference type="eggNOG" id="COG2114">
    <property type="taxonomic scope" value="Bacteria"/>
</dbReference>
<keyword evidence="3" id="KW-1185">Reference proteome</keyword>
<dbReference type="GO" id="GO:0006171">
    <property type="term" value="P:cAMP biosynthetic process"/>
    <property type="evidence" value="ECO:0007669"/>
    <property type="project" value="TreeGrafter"/>
</dbReference>
<keyword evidence="2" id="KW-0456">Lyase</keyword>